<feature type="region of interest" description="Disordered" evidence="1">
    <location>
        <begin position="67"/>
        <end position="100"/>
    </location>
</feature>
<gene>
    <name evidence="2" type="ORF">HNR23_004999</name>
</gene>
<proteinExistence type="predicted"/>
<evidence type="ECO:0000256" key="1">
    <source>
        <dbReference type="SAM" id="MobiDB-lite"/>
    </source>
</evidence>
<comment type="caution">
    <text evidence="2">The sequence shown here is derived from an EMBL/GenBank/DDBJ whole genome shotgun (WGS) entry which is preliminary data.</text>
</comment>
<protein>
    <submittedName>
        <fullName evidence="2">Uncharacterized protein</fullName>
    </submittedName>
</protein>
<accession>A0A7W9YML5</accession>
<dbReference type="Proteomes" id="UP000546642">
    <property type="component" value="Unassembled WGS sequence"/>
</dbReference>
<dbReference type="AlphaFoldDB" id="A0A7W9YML5"/>
<feature type="compositionally biased region" description="Basic residues" evidence="1">
    <location>
        <begin position="74"/>
        <end position="93"/>
    </location>
</feature>
<reference evidence="2 3" key="1">
    <citation type="submission" date="2020-08" db="EMBL/GenBank/DDBJ databases">
        <title>Sequencing the genomes of 1000 actinobacteria strains.</title>
        <authorList>
            <person name="Klenk H.-P."/>
        </authorList>
    </citation>
    <scope>NUCLEOTIDE SEQUENCE [LARGE SCALE GENOMIC DNA]</scope>
    <source>
        <strain evidence="2 3">DSM 46659</strain>
    </source>
</reference>
<evidence type="ECO:0000313" key="2">
    <source>
        <dbReference type="EMBL" id="MBB6174939.1"/>
    </source>
</evidence>
<sequence>MRSTAVWKAAQAESPAFRDLRAITDPEEFDALPPETFLRHLVVVLFLRSRYRIEQLEQKAPEAVGFLRGDFHTRHTSRKTTRRRPQSSTPRRRPSPEKESADFRFAPWGAVLRTLQALGAREEDIYLAVELYDKMAGNVKVRGKPENVHTIDALIEGVLKLRDASNDKRFRTMAERSWIRLPDGRRKGGYSASRLCEMVRRNRATGAYRVPTEDLFRAFLRACDCSDREIDAWSEALHRVSAQNQAQ</sequence>
<organism evidence="2 3">
    <name type="scientific">Nocardiopsis mwathae</name>
    <dbReference type="NCBI Taxonomy" id="1472723"/>
    <lineage>
        <taxon>Bacteria</taxon>
        <taxon>Bacillati</taxon>
        <taxon>Actinomycetota</taxon>
        <taxon>Actinomycetes</taxon>
        <taxon>Streptosporangiales</taxon>
        <taxon>Nocardiopsidaceae</taxon>
        <taxon>Nocardiopsis</taxon>
    </lineage>
</organism>
<name>A0A7W9YML5_9ACTN</name>
<evidence type="ECO:0000313" key="3">
    <source>
        <dbReference type="Proteomes" id="UP000546642"/>
    </source>
</evidence>
<keyword evidence="3" id="KW-1185">Reference proteome</keyword>
<dbReference type="EMBL" id="JACHDS010000001">
    <property type="protein sequence ID" value="MBB6174939.1"/>
    <property type="molecule type" value="Genomic_DNA"/>
</dbReference>